<protein>
    <submittedName>
        <fullName evidence="2">DUF3859 domain-containing protein</fullName>
    </submittedName>
</protein>
<evidence type="ECO:0000313" key="3">
    <source>
        <dbReference type="Proteomes" id="UP000428260"/>
    </source>
</evidence>
<gene>
    <name evidence="2" type="ORF">GM418_08620</name>
</gene>
<dbReference type="RefSeq" id="WP_158865124.1">
    <property type="nucleotide sequence ID" value="NZ_CP046401.1"/>
</dbReference>
<evidence type="ECO:0000259" key="1">
    <source>
        <dbReference type="Pfam" id="PF12975"/>
    </source>
</evidence>
<dbReference type="AlphaFoldDB" id="A0A6I6JU62"/>
<reference evidence="2 3" key="1">
    <citation type="submission" date="2019-11" db="EMBL/GenBank/DDBJ databases">
        <authorList>
            <person name="Zheng R.K."/>
            <person name="Sun C.M."/>
        </authorList>
    </citation>
    <scope>NUCLEOTIDE SEQUENCE [LARGE SCALE GENOMIC DNA]</scope>
    <source>
        <strain evidence="2 3">WC007</strain>
    </source>
</reference>
<keyword evidence="3" id="KW-1185">Reference proteome</keyword>
<name>A0A6I6JU62_9BACT</name>
<organism evidence="2 3">
    <name type="scientific">Maribellus comscasis</name>
    <dbReference type="NCBI Taxonomy" id="2681766"/>
    <lineage>
        <taxon>Bacteria</taxon>
        <taxon>Pseudomonadati</taxon>
        <taxon>Bacteroidota</taxon>
        <taxon>Bacteroidia</taxon>
        <taxon>Marinilabiliales</taxon>
        <taxon>Prolixibacteraceae</taxon>
        <taxon>Maribellus</taxon>
    </lineage>
</organism>
<proteinExistence type="predicted"/>
<sequence>MAKRKAVVEIFSYGEYSKWDRESKSIPKILKFTTEIEAEIGTEFGYVLRIKNGKGKLLSFKIDHPPFTDDEGNVRPPFAGEQYIRTNDFEFYLGDCVWAPLEDKLGKWEIITYLETKIVAQKTFHLVRK</sequence>
<dbReference type="InterPro" id="IPR024331">
    <property type="entry name" value="DUF3859"/>
</dbReference>
<dbReference type="KEGG" id="mcos:GM418_08620"/>
<dbReference type="Gene3D" id="2.60.40.2390">
    <property type="match status" value="1"/>
</dbReference>
<dbReference type="EMBL" id="CP046401">
    <property type="protein sequence ID" value="QGY43717.1"/>
    <property type="molecule type" value="Genomic_DNA"/>
</dbReference>
<evidence type="ECO:0000313" key="2">
    <source>
        <dbReference type="EMBL" id="QGY43717.1"/>
    </source>
</evidence>
<dbReference type="Pfam" id="PF12975">
    <property type="entry name" value="DUF3859"/>
    <property type="match status" value="1"/>
</dbReference>
<dbReference type="Proteomes" id="UP000428260">
    <property type="component" value="Chromosome"/>
</dbReference>
<accession>A0A6I6JU62</accession>
<feature type="domain" description="DUF3859" evidence="1">
    <location>
        <begin position="5"/>
        <end position="125"/>
    </location>
</feature>